<proteinExistence type="predicted"/>
<evidence type="ECO:0000313" key="1">
    <source>
        <dbReference type="EMBL" id="KAJ4949500.1"/>
    </source>
</evidence>
<dbReference type="Proteomes" id="UP001219934">
    <property type="component" value="Unassembled WGS sequence"/>
</dbReference>
<comment type="caution">
    <text evidence="1">The sequence shown here is derived from an EMBL/GenBank/DDBJ whole genome shotgun (WGS) entry which is preliminary data.</text>
</comment>
<keyword evidence="2" id="KW-1185">Reference proteome</keyword>
<evidence type="ECO:0000313" key="2">
    <source>
        <dbReference type="Proteomes" id="UP001219934"/>
    </source>
</evidence>
<organism evidence="1 2">
    <name type="scientific">Pogonophryne albipinna</name>
    <dbReference type="NCBI Taxonomy" id="1090488"/>
    <lineage>
        <taxon>Eukaryota</taxon>
        <taxon>Metazoa</taxon>
        <taxon>Chordata</taxon>
        <taxon>Craniata</taxon>
        <taxon>Vertebrata</taxon>
        <taxon>Euteleostomi</taxon>
        <taxon>Actinopterygii</taxon>
        <taxon>Neopterygii</taxon>
        <taxon>Teleostei</taxon>
        <taxon>Neoteleostei</taxon>
        <taxon>Acanthomorphata</taxon>
        <taxon>Eupercaria</taxon>
        <taxon>Perciformes</taxon>
        <taxon>Notothenioidei</taxon>
        <taxon>Pogonophryne</taxon>
    </lineage>
</organism>
<gene>
    <name evidence="1" type="ORF">JOQ06_021015</name>
</gene>
<feature type="non-terminal residue" evidence="1">
    <location>
        <position position="214"/>
    </location>
</feature>
<accession>A0AAD6BTP7</accession>
<reference evidence="1" key="1">
    <citation type="submission" date="2022-11" db="EMBL/GenBank/DDBJ databases">
        <title>Chromosome-level genome of Pogonophryne albipinna.</title>
        <authorList>
            <person name="Jo E."/>
        </authorList>
    </citation>
    <scope>NUCLEOTIDE SEQUENCE</scope>
    <source>
        <strain evidence="1">SGF0006</strain>
        <tissue evidence="1">Muscle</tissue>
    </source>
</reference>
<sequence>MDVHEAFAVMRSDVTGSRSSWDRSFSLFLLIPLPYSNESPGTSEPRQKVGRQLRQHELPVTPNGAAKATPSPALETLRTHTHTCTVKARGVAKLQQTVFLLRSHSSLSLLPLELVKAVSAAPELLAVNVGSLVSPYFLFLFMPGGSRHTEGSYYIFHWAPAGPIVNRGITEGSRSHLAIRCPLNQKTHNPPLTSSNGDRAEECVCRRESNITQE</sequence>
<dbReference type="AlphaFoldDB" id="A0AAD6BTP7"/>
<name>A0AAD6BTP7_9TELE</name>
<dbReference type="EMBL" id="JAPTMU010000001">
    <property type="protein sequence ID" value="KAJ4949500.1"/>
    <property type="molecule type" value="Genomic_DNA"/>
</dbReference>
<protein>
    <submittedName>
        <fullName evidence="1">Uncharacterized protein</fullName>
    </submittedName>
</protein>